<dbReference type="Gene3D" id="2.40.160.210">
    <property type="entry name" value="Acyl-CoA thioesterase, double hotdog domain"/>
    <property type="match status" value="1"/>
</dbReference>
<dbReference type="Pfam" id="PF13622">
    <property type="entry name" value="4HBT_3"/>
    <property type="match status" value="1"/>
</dbReference>
<dbReference type="Proteomes" id="UP000253472">
    <property type="component" value="Unassembled WGS sequence"/>
</dbReference>
<dbReference type="Pfam" id="PF02551">
    <property type="entry name" value="Acyl_CoA_thio"/>
    <property type="match status" value="1"/>
</dbReference>
<dbReference type="InterPro" id="IPR025652">
    <property type="entry name" value="TesB_C"/>
</dbReference>
<keyword evidence="7" id="KW-1185">Reference proteome</keyword>
<dbReference type="PANTHER" id="PTHR11066">
    <property type="entry name" value="ACYL-COA THIOESTERASE"/>
    <property type="match status" value="1"/>
</dbReference>
<proteinExistence type="inferred from homology"/>
<reference evidence="6 7" key="1">
    <citation type="submission" date="2018-06" db="EMBL/GenBank/DDBJ databases">
        <title>Whole genome sequencing of Candida tropicalis (genome annotated by CSBL at Korea University).</title>
        <authorList>
            <person name="Ahn J."/>
        </authorList>
    </citation>
    <scope>NUCLEOTIDE SEQUENCE [LARGE SCALE GENOMIC DNA]</scope>
    <source>
        <strain evidence="6 7">ATCC 20962</strain>
    </source>
</reference>
<dbReference type="GO" id="GO:0006637">
    <property type="term" value="P:acyl-CoA metabolic process"/>
    <property type="evidence" value="ECO:0007669"/>
    <property type="project" value="InterPro"/>
</dbReference>
<evidence type="ECO:0000313" key="5">
    <source>
        <dbReference type="EMBL" id="RCK54326.1"/>
    </source>
</evidence>
<name>A0A367XN29_9ASCO</name>
<evidence type="ECO:0000256" key="1">
    <source>
        <dbReference type="ARBA" id="ARBA00006538"/>
    </source>
</evidence>
<dbReference type="GO" id="GO:0009062">
    <property type="term" value="P:fatty acid catabolic process"/>
    <property type="evidence" value="ECO:0007669"/>
    <property type="project" value="TreeGrafter"/>
</dbReference>
<accession>A0A367XN29</accession>
<gene>
    <name evidence="6" type="primary">tesB_5</name>
    <name evidence="5" type="synonym">tesB_4</name>
    <name evidence="5" type="ORF">Cantr_04089</name>
    <name evidence="6" type="ORF">Cantr_04093</name>
</gene>
<evidence type="ECO:0000256" key="2">
    <source>
        <dbReference type="ARBA" id="ARBA00022801"/>
    </source>
</evidence>
<protein>
    <submittedName>
        <fullName evidence="6">Acyl-CoA thioesterase 2</fullName>
    </submittedName>
</protein>
<dbReference type="GO" id="GO:0005782">
    <property type="term" value="C:peroxisomal matrix"/>
    <property type="evidence" value="ECO:0007669"/>
    <property type="project" value="TreeGrafter"/>
</dbReference>
<dbReference type="InterPro" id="IPR029069">
    <property type="entry name" value="HotDog_dom_sf"/>
</dbReference>
<comment type="similarity">
    <text evidence="1">Belongs to the C/M/P thioester hydrolase family.</text>
</comment>
<sequence>MTHPTPEEVYGVTKVAENKYVGNRPLNKPTPKTRGVYGGNFCAQAILVAIESAPKGFTPHSIHSNFIRGGDPEVPVEWDVEVISNGKSFANRIVKGVQHGIVVYVATVSLTNKNSTTHNESFTYDTPPDETVKTYGRAELDTFYQGWLYFEVKNYPKQLHSHQISYSVKWGPENDTWKDASQTYQFVGLAAISDVLDLGQILRNLDIHLSRPKFNVSLDHTVFFHGADFDVTKWSTTTIRLTKLAHGRALIEGEVYSDQGRHIASIVQERLYIAESPKL</sequence>
<dbReference type="InterPro" id="IPR049449">
    <property type="entry name" value="TesB_ACOT8-like_N"/>
</dbReference>
<keyword evidence="2" id="KW-0378">Hydrolase</keyword>
<dbReference type="CDD" id="cd03444">
    <property type="entry name" value="Thioesterase_II_repeat1"/>
    <property type="match status" value="1"/>
</dbReference>
<dbReference type="EMBL" id="QLNQ01000030">
    <property type="protein sequence ID" value="RCK54958.1"/>
    <property type="molecule type" value="Genomic_DNA"/>
</dbReference>
<organism evidence="6 7">
    <name type="scientific">Candida viswanathii</name>
    <dbReference type="NCBI Taxonomy" id="5486"/>
    <lineage>
        <taxon>Eukaryota</taxon>
        <taxon>Fungi</taxon>
        <taxon>Dikarya</taxon>
        <taxon>Ascomycota</taxon>
        <taxon>Saccharomycotina</taxon>
        <taxon>Pichiomycetes</taxon>
        <taxon>Debaryomycetaceae</taxon>
        <taxon>Candida/Lodderomyces clade</taxon>
        <taxon>Candida</taxon>
    </lineage>
</organism>
<evidence type="ECO:0000313" key="7">
    <source>
        <dbReference type="Proteomes" id="UP000253472"/>
    </source>
</evidence>
<comment type="caution">
    <text evidence="6">The sequence shown here is derived from an EMBL/GenBank/DDBJ whole genome shotgun (WGS) entry which is preliminary data.</text>
</comment>
<dbReference type="STRING" id="5486.A0A367XN29"/>
<feature type="domain" description="Acyl-CoA thioesterase-like N-terminal HotDog" evidence="4">
    <location>
        <begin position="33"/>
        <end position="110"/>
    </location>
</feature>
<dbReference type="OrthoDB" id="68328at2759"/>
<dbReference type="GO" id="GO:0047617">
    <property type="term" value="F:fatty acyl-CoA hydrolase activity"/>
    <property type="evidence" value="ECO:0007669"/>
    <property type="project" value="InterPro"/>
</dbReference>
<dbReference type="SUPFAM" id="SSF54637">
    <property type="entry name" value="Thioesterase/thiol ester dehydrase-isomerase"/>
    <property type="match status" value="2"/>
</dbReference>
<dbReference type="AlphaFoldDB" id="A0A367XN29"/>
<dbReference type="InterPro" id="IPR042171">
    <property type="entry name" value="Acyl-CoA_hotdog"/>
</dbReference>
<evidence type="ECO:0000313" key="6">
    <source>
        <dbReference type="EMBL" id="RCK54958.1"/>
    </source>
</evidence>
<evidence type="ECO:0000259" key="3">
    <source>
        <dbReference type="Pfam" id="PF02551"/>
    </source>
</evidence>
<dbReference type="EMBL" id="QLNQ01000030">
    <property type="protein sequence ID" value="RCK54326.1"/>
    <property type="molecule type" value="Genomic_DNA"/>
</dbReference>
<dbReference type="CDD" id="cd03445">
    <property type="entry name" value="Thioesterase_II_repeat2"/>
    <property type="match status" value="1"/>
</dbReference>
<feature type="domain" description="Acyl-CoA thioesterase 2 C-terminal" evidence="3">
    <location>
        <begin position="164"/>
        <end position="269"/>
    </location>
</feature>
<dbReference type="PANTHER" id="PTHR11066:SF34">
    <property type="entry name" value="ACYL-COENZYME A THIOESTERASE 8"/>
    <property type="match status" value="1"/>
</dbReference>
<evidence type="ECO:0000259" key="4">
    <source>
        <dbReference type="Pfam" id="PF13622"/>
    </source>
</evidence>
<dbReference type="InterPro" id="IPR003703">
    <property type="entry name" value="Acyl_CoA_thio"/>
</dbReference>